<keyword evidence="4 9" id="KW-0547">Nucleotide-binding</keyword>
<dbReference type="InterPro" id="IPR011009">
    <property type="entry name" value="Kinase-like_dom_sf"/>
</dbReference>
<dbReference type="FunFam" id="3.30.200.20:FF:000003">
    <property type="entry name" value="Non-specific serine/threonine protein kinase"/>
    <property type="match status" value="1"/>
</dbReference>
<dbReference type="PROSITE" id="PS00107">
    <property type="entry name" value="PROTEIN_KINASE_ATP"/>
    <property type="match status" value="1"/>
</dbReference>
<evidence type="ECO:0000256" key="9">
    <source>
        <dbReference type="PROSITE-ProRule" id="PRU10141"/>
    </source>
</evidence>
<dbReference type="InterPro" id="IPR017441">
    <property type="entry name" value="Protein_kinase_ATP_BS"/>
</dbReference>
<dbReference type="PANTHER" id="PTHR24346">
    <property type="entry name" value="MAP/MICROTUBULE AFFINITY-REGULATING KINASE"/>
    <property type="match status" value="1"/>
</dbReference>
<feature type="region of interest" description="Disordered" evidence="10">
    <location>
        <begin position="1"/>
        <end position="32"/>
    </location>
</feature>
<dbReference type="SMART" id="SM00220">
    <property type="entry name" value="S_TKc"/>
    <property type="match status" value="1"/>
</dbReference>
<dbReference type="GO" id="GO:0050321">
    <property type="term" value="F:tau-protein kinase activity"/>
    <property type="evidence" value="ECO:0007669"/>
    <property type="project" value="TreeGrafter"/>
</dbReference>
<dbReference type="SUPFAM" id="SSF56112">
    <property type="entry name" value="Protein kinase-like (PK-like)"/>
    <property type="match status" value="1"/>
</dbReference>
<comment type="catalytic activity">
    <reaction evidence="7">
        <text>L-threonyl-[protein] + ATP = O-phospho-L-threonyl-[protein] + ADP + H(+)</text>
        <dbReference type="Rhea" id="RHEA:46608"/>
        <dbReference type="Rhea" id="RHEA-COMP:11060"/>
        <dbReference type="Rhea" id="RHEA-COMP:11605"/>
        <dbReference type="ChEBI" id="CHEBI:15378"/>
        <dbReference type="ChEBI" id="CHEBI:30013"/>
        <dbReference type="ChEBI" id="CHEBI:30616"/>
        <dbReference type="ChEBI" id="CHEBI:61977"/>
        <dbReference type="ChEBI" id="CHEBI:456216"/>
        <dbReference type="EC" id="2.7.11.1"/>
    </reaction>
</comment>
<dbReference type="CDD" id="cd14003">
    <property type="entry name" value="STKc_AMPK-like"/>
    <property type="match status" value="1"/>
</dbReference>
<evidence type="ECO:0000313" key="13">
    <source>
        <dbReference type="WBParaSite" id="L893_g7418.t1"/>
    </source>
</evidence>
<dbReference type="GO" id="GO:0005737">
    <property type="term" value="C:cytoplasm"/>
    <property type="evidence" value="ECO:0007669"/>
    <property type="project" value="TreeGrafter"/>
</dbReference>
<dbReference type="GO" id="GO:0035556">
    <property type="term" value="P:intracellular signal transduction"/>
    <property type="evidence" value="ECO:0007669"/>
    <property type="project" value="TreeGrafter"/>
</dbReference>
<evidence type="ECO:0000256" key="4">
    <source>
        <dbReference type="ARBA" id="ARBA00022741"/>
    </source>
</evidence>
<dbReference type="InterPro" id="IPR000719">
    <property type="entry name" value="Prot_kinase_dom"/>
</dbReference>
<dbReference type="PROSITE" id="PS00108">
    <property type="entry name" value="PROTEIN_KINASE_ST"/>
    <property type="match status" value="1"/>
</dbReference>
<feature type="binding site" evidence="9">
    <location>
        <position position="75"/>
    </location>
    <ligand>
        <name>ATP</name>
        <dbReference type="ChEBI" id="CHEBI:30616"/>
    </ligand>
</feature>
<evidence type="ECO:0000259" key="11">
    <source>
        <dbReference type="PROSITE" id="PS50011"/>
    </source>
</evidence>
<dbReference type="Pfam" id="PF00069">
    <property type="entry name" value="Pkinase"/>
    <property type="match status" value="1"/>
</dbReference>
<keyword evidence="12" id="KW-1185">Reference proteome</keyword>
<proteinExistence type="predicted"/>
<feature type="domain" description="Protein kinase" evidence="11">
    <location>
        <begin position="46"/>
        <end position="297"/>
    </location>
</feature>
<dbReference type="InterPro" id="IPR008271">
    <property type="entry name" value="Ser/Thr_kinase_AS"/>
</dbReference>
<sequence length="905" mass="100792">MDAIGDERLSPVGAVSPQQSSTADELADRYNSRSESPFPGYCFRHYQFGREVGRGNFATVFLARHMIAKVVVAIKVVDKSSLTDDNSKKVYSEINVMKAVHHAHIIKLYEIVETESHVFIVTEFARNGELYDFLIRRGRLDEDDARIFFQQISSAIMYCHSKGIVHRDIKTENILLNKNNDVKIIDFGFSVFQQPEELLSTWCGSPPYAAPELLIGKEYDGFKADVWSLGVVLYILVTGGFPFPGRSMTKLKKAIFNTPLRIPFWVSVECSDLIRRMLVVDPNKRISMSTVLQHKWFVTRMSNEIRATLNKVTEPSLSVADDPVPVRLNPSVLVFMQQYTQWSEEIIYEEVVRRNYNSPIYATYCILQDKLSRNLARQNLLSSNTGSPRRGSRGSILSGKVNVEPEPAISTIPTHHSAILMNPEYDSDEANVTDLDREILETSPPTHIPPCFGLTLNIDEPVLANSHAYNFEVRRHTLCAGPLPVMPEAHQPHQPLWNPLFIAPYQADRVAAVAAFNQQQQQLSKFAAINRLPIHEHIPFQNYERRASAGEAFFLPNGCAELVGPQQGAAGHRLSYPAPPTTSHKLSVSPPVNIEEEGAQYLSRQGSSKRNTVHGTLATGLFPTGPLASPISSARRNCHPYSKLTPNERRSSWTSSTQLNNALVNSQQQAQLELLYRQALASPIQQLQKEFQQLTASNSTSNEGSRRSLCKTPPANANCMPRISITDENNRCYPTNSSSIDPVSVFRYQVGLITGHSEANMGELQTEQSSFGPRPATVIGFTTAGPDKQSPEAANVSIMDFSPASNSCMKTVFFRMDVLSLYVLLKEALAEACIEYEEKSYNSDSGNRGVRAACSDGTNFDVDLTNCLESGCSQMRVLFVSGDITFYEVHYSTLLSHMEAARVAS</sequence>
<dbReference type="EC" id="2.7.11.1" evidence="1"/>
<reference evidence="13" key="1">
    <citation type="submission" date="2016-11" db="UniProtKB">
        <authorList>
            <consortium name="WormBaseParasite"/>
        </authorList>
    </citation>
    <scope>IDENTIFICATION</scope>
</reference>
<keyword evidence="2" id="KW-0723">Serine/threonine-protein kinase</keyword>
<evidence type="ECO:0000256" key="6">
    <source>
        <dbReference type="ARBA" id="ARBA00022840"/>
    </source>
</evidence>
<keyword evidence="5" id="KW-0418">Kinase</keyword>
<comment type="catalytic activity">
    <reaction evidence="8">
        <text>L-seryl-[protein] + ATP = O-phospho-L-seryl-[protein] + ADP + H(+)</text>
        <dbReference type="Rhea" id="RHEA:17989"/>
        <dbReference type="Rhea" id="RHEA-COMP:9863"/>
        <dbReference type="Rhea" id="RHEA-COMP:11604"/>
        <dbReference type="ChEBI" id="CHEBI:15378"/>
        <dbReference type="ChEBI" id="CHEBI:29999"/>
        <dbReference type="ChEBI" id="CHEBI:30616"/>
        <dbReference type="ChEBI" id="CHEBI:83421"/>
        <dbReference type="ChEBI" id="CHEBI:456216"/>
        <dbReference type="EC" id="2.7.11.1"/>
    </reaction>
</comment>
<dbReference type="Proteomes" id="UP000095287">
    <property type="component" value="Unplaced"/>
</dbReference>
<name>A0A1I8AN32_9BILA</name>
<dbReference type="AlphaFoldDB" id="A0A1I8AN32"/>
<protein>
    <recommendedName>
        <fullName evidence="1">non-specific serine/threonine protein kinase</fullName>
        <ecNumber evidence="1">2.7.11.1</ecNumber>
    </recommendedName>
</protein>
<evidence type="ECO:0000256" key="7">
    <source>
        <dbReference type="ARBA" id="ARBA00047899"/>
    </source>
</evidence>
<accession>A0A1I8AN32</accession>
<evidence type="ECO:0000256" key="10">
    <source>
        <dbReference type="SAM" id="MobiDB-lite"/>
    </source>
</evidence>
<dbReference type="GO" id="GO:0005524">
    <property type="term" value="F:ATP binding"/>
    <property type="evidence" value="ECO:0007669"/>
    <property type="project" value="UniProtKB-UniRule"/>
</dbReference>
<dbReference type="FunFam" id="1.10.510.10:FF:000956">
    <property type="entry name" value="CAMK family protein kinase"/>
    <property type="match status" value="1"/>
</dbReference>
<evidence type="ECO:0000256" key="5">
    <source>
        <dbReference type="ARBA" id="ARBA00022777"/>
    </source>
</evidence>
<dbReference type="PANTHER" id="PTHR24346:SF42">
    <property type="entry name" value="SERINE_THREONINE-PROTEIN KINASE SIK3"/>
    <property type="match status" value="1"/>
</dbReference>
<evidence type="ECO:0000256" key="3">
    <source>
        <dbReference type="ARBA" id="ARBA00022679"/>
    </source>
</evidence>
<evidence type="ECO:0000256" key="1">
    <source>
        <dbReference type="ARBA" id="ARBA00012513"/>
    </source>
</evidence>
<dbReference type="Gene3D" id="1.10.510.10">
    <property type="entry name" value="Transferase(Phosphotransferase) domain 1"/>
    <property type="match status" value="1"/>
</dbReference>
<dbReference type="PROSITE" id="PS50011">
    <property type="entry name" value="PROTEIN_KINASE_DOM"/>
    <property type="match status" value="1"/>
</dbReference>
<organism evidence="12 13">
    <name type="scientific">Steinernema glaseri</name>
    <dbReference type="NCBI Taxonomy" id="37863"/>
    <lineage>
        <taxon>Eukaryota</taxon>
        <taxon>Metazoa</taxon>
        <taxon>Ecdysozoa</taxon>
        <taxon>Nematoda</taxon>
        <taxon>Chromadorea</taxon>
        <taxon>Rhabditida</taxon>
        <taxon>Tylenchina</taxon>
        <taxon>Panagrolaimomorpha</taxon>
        <taxon>Strongyloidoidea</taxon>
        <taxon>Steinernematidae</taxon>
        <taxon>Steinernema</taxon>
    </lineage>
</organism>
<keyword evidence="6 9" id="KW-0067">ATP-binding</keyword>
<dbReference type="WBParaSite" id="L893_g7418.t1">
    <property type="protein sequence ID" value="L893_g7418.t1"/>
    <property type="gene ID" value="L893_g7418"/>
</dbReference>
<evidence type="ECO:0000256" key="2">
    <source>
        <dbReference type="ARBA" id="ARBA00022527"/>
    </source>
</evidence>
<dbReference type="GO" id="GO:0000226">
    <property type="term" value="P:microtubule cytoskeleton organization"/>
    <property type="evidence" value="ECO:0007669"/>
    <property type="project" value="TreeGrafter"/>
</dbReference>
<evidence type="ECO:0000256" key="8">
    <source>
        <dbReference type="ARBA" id="ARBA00048679"/>
    </source>
</evidence>
<evidence type="ECO:0000313" key="12">
    <source>
        <dbReference type="Proteomes" id="UP000095287"/>
    </source>
</evidence>
<keyword evidence="3" id="KW-0808">Transferase</keyword>